<dbReference type="EMBL" id="JACHGJ010000001">
    <property type="protein sequence ID" value="MBB6478479.1"/>
    <property type="molecule type" value="Genomic_DNA"/>
</dbReference>
<evidence type="ECO:0008006" key="3">
    <source>
        <dbReference type="Google" id="ProtNLM"/>
    </source>
</evidence>
<protein>
    <recommendedName>
        <fullName evidence="3">YD repeat protein</fullName>
    </recommendedName>
</protein>
<name>A0A841R645_9SPIO</name>
<comment type="caution">
    <text evidence="1">The sequence shown here is derived from an EMBL/GenBank/DDBJ whole genome shotgun (WGS) entry which is preliminary data.</text>
</comment>
<sequence>MVSVAKNRPLSAVEPRFGACGVDGTNWYVYCNNNPLSMVDPTGLEASGVVSDFIVGIFKKSSDVILKYRDNINNKIDQFQNNLINKDDWKNTNSVGDVAKNLAKGYGRYLTEVAQGVGNLAASGYTEGSVFARRILEGDKAPINSTVMDKVPALEGAIESNPVTSRANQVERAYEGKVMGVVTGVVDLVGQTIDAVIDGEKDTSQTSYDSGSNTVEKKEG</sequence>
<keyword evidence="2" id="KW-1185">Reference proteome</keyword>
<dbReference type="Gene3D" id="2.180.10.10">
    <property type="entry name" value="RHS repeat-associated core"/>
    <property type="match status" value="1"/>
</dbReference>
<dbReference type="RefSeq" id="WP_184742360.1">
    <property type="nucleotide sequence ID" value="NZ_JACHGJ010000001.1"/>
</dbReference>
<gene>
    <name evidence="1" type="ORF">HNR50_000112</name>
</gene>
<dbReference type="Proteomes" id="UP000587760">
    <property type="component" value="Unassembled WGS sequence"/>
</dbReference>
<reference evidence="1 2" key="1">
    <citation type="submission" date="2020-08" db="EMBL/GenBank/DDBJ databases">
        <title>Genomic Encyclopedia of Type Strains, Phase IV (KMG-IV): sequencing the most valuable type-strain genomes for metagenomic binning, comparative biology and taxonomic classification.</title>
        <authorList>
            <person name="Goeker M."/>
        </authorList>
    </citation>
    <scope>NUCLEOTIDE SEQUENCE [LARGE SCALE GENOMIC DNA]</scope>
    <source>
        <strain evidence="1 2">DSM 2461</strain>
    </source>
</reference>
<accession>A0A841R645</accession>
<evidence type="ECO:0000313" key="1">
    <source>
        <dbReference type="EMBL" id="MBB6478479.1"/>
    </source>
</evidence>
<proteinExistence type="predicted"/>
<dbReference type="AlphaFoldDB" id="A0A841R645"/>
<organism evidence="1 2">
    <name type="scientific">Spirochaeta isovalerica</name>
    <dbReference type="NCBI Taxonomy" id="150"/>
    <lineage>
        <taxon>Bacteria</taxon>
        <taxon>Pseudomonadati</taxon>
        <taxon>Spirochaetota</taxon>
        <taxon>Spirochaetia</taxon>
        <taxon>Spirochaetales</taxon>
        <taxon>Spirochaetaceae</taxon>
        <taxon>Spirochaeta</taxon>
    </lineage>
</organism>
<evidence type="ECO:0000313" key="2">
    <source>
        <dbReference type="Proteomes" id="UP000587760"/>
    </source>
</evidence>